<reference evidence="5" key="2">
    <citation type="journal article" date="2021" name="PeerJ">
        <title>Extensive microbial diversity within the chicken gut microbiome revealed by metagenomics and culture.</title>
        <authorList>
            <person name="Gilroy R."/>
            <person name="Ravi A."/>
            <person name="Getino M."/>
            <person name="Pursley I."/>
            <person name="Horton D.L."/>
            <person name="Alikhan N.F."/>
            <person name="Baker D."/>
            <person name="Gharbi K."/>
            <person name="Hall N."/>
            <person name="Watson M."/>
            <person name="Adriaenssens E.M."/>
            <person name="Foster-Nyarko E."/>
            <person name="Jarju S."/>
            <person name="Secka A."/>
            <person name="Antonio M."/>
            <person name="Oren A."/>
            <person name="Chaudhuri R.R."/>
            <person name="La Ragione R."/>
            <person name="Hildebrand F."/>
            <person name="Pallen M.J."/>
        </authorList>
    </citation>
    <scope>NUCLEOTIDE SEQUENCE</scope>
    <source>
        <strain evidence="5">ChiGjej1B1-22543</strain>
    </source>
</reference>
<dbReference type="NCBIfam" id="NF004363">
    <property type="entry name" value="PRK05738.2-4"/>
    <property type="match status" value="1"/>
</dbReference>
<reference evidence="5" key="1">
    <citation type="submission" date="2020-10" db="EMBL/GenBank/DDBJ databases">
        <authorList>
            <person name="Gilroy R."/>
        </authorList>
    </citation>
    <scope>NUCLEOTIDE SEQUENCE</scope>
    <source>
        <strain evidence="5">ChiGjej1B1-22543</strain>
    </source>
</reference>
<organism evidence="5 6">
    <name type="scientific">Candidatus Alloenteromonas pullicola</name>
    <dbReference type="NCBI Taxonomy" id="2840784"/>
    <lineage>
        <taxon>Bacteria</taxon>
        <taxon>Bacillati</taxon>
        <taxon>Bacillota</taxon>
        <taxon>Bacillota incertae sedis</taxon>
        <taxon>Candidatus Alloenteromonas</taxon>
    </lineage>
</organism>
<dbReference type="GO" id="GO:0006412">
    <property type="term" value="P:translation"/>
    <property type="evidence" value="ECO:0007669"/>
    <property type="project" value="UniProtKB-UniRule"/>
</dbReference>
<evidence type="ECO:0000256" key="2">
    <source>
        <dbReference type="ARBA" id="ARBA00022980"/>
    </source>
</evidence>
<accession>A0A9D1LND8</accession>
<dbReference type="EMBL" id="DVMV01000014">
    <property type="protein sequence ID" value="HIU45027.1"/>
    <property type="molecule type" value="Genomic_DNA"/>
</dbReference>
<dbReference type="AlphaFoldDB" id="A0A9D1LND8"/>
<name>A0A9D1LND8_9FIRM</name>
<comment type="subunit">
    <text evidence="4">Part of the 50S ribosomal subunit. Contacts protein L29, and trigger factor when it is bound to the ribosome.</text>
</comment>
<keyword evidence="4" id="KW-0694">RNA-binding</keyword>
<gene>
    <name evidence="4 5" type="primary">rplW</name>
    <name evidence="5" type="ORF">IAC52_01880</name>
</gene>
<dbReference type="Pfam" id="PF00276">
    <property type="entry name" value="Ribosomal_L23"/>
    <property type="match status" value="1"/>
</dbReference>
<evidence type="ECO:0000256" key="4">
    <source>
        <dbReference type="HAMAP-Rule" id="MF_01369"/>
    </source>
</evidence>
<dbReference type="Gene3D" id="3.30.70.330">
    <property type="match status" value="1"/>
</dbReference>
<keyword evidence="2 4" id="KW-0689">Ribosomal protein</keyword>
<evidence type="ECO:0000256" key="1">
    <source>
        <dbReference type="ARBA" id="ARBA00006700"/>
    </source>
</evidence>
<dbReference type="SUPFAM" id="SSF54189">
    <property type="entry name" value="Ribosomal proteins S24e, L23 and L15e"/>
    <property type="match status" value="1"/>
</dbReference>
<evidence type="ECO:0000313" key="6">
    <source>
        <dbReference type="Proteomes" id="UP000824070"/>
    </source>
</evidence>
<comment type="caution">
    <text evidence="5">The sequence shown here is derived from an EMBL/GenBank/DDBJ whole genome shotgun (WGS) entry which is preliminary data.</text>
</comment>
<dbReference type="GO" id="GO:0003735">
    <property type="term" value="F:structural constituent of ribosome"/>
    <property type="evidence" value="ECO:0007669"/>
    <property type="project" value="InterPro"/>
</dbReference>
<evidence type="ECO:0000256" key="3">
    <source>
        <dbReference type="ARBA" id="ARBA00023274"/>
    </source>
</evidence>
<dbReference type="GO" id="GO:0005840">
    <property type="term" value="C:ribosome"/>
    <property type="evidence" value="ECO:0007669"/>
    <property type="project" value="UniProtKB-KW"/>
</dbReference>
<dbReference type="InterPro" id="IPR013025">
    <property type="entry name" value="Ribosomal_uL23-like"/>
</dbReference>
<dbReference type="HAMAP" id="MF_01369_B">
    <property type="entry name" value="Ribosomal_uL23_B"/>
    <property type="match status" value="1"/>
</dbReference>
<keyword evidence="3 4" id="KW-0687">Ribonucleoprotein</keyword>
<sequence length="115" mass="12863">MADEKIKAEKPEANKFAAPTHHDYEVIDAPHITEKTMALMQNANKVTVKVADDANKIEIKDAFQRIFKVKVTDVKVINQRAKTTTRGSRYKGTISGYKKAVVTIAEGEAIDLFKE</sequence>
<dbReference type="InterPro" id="IPR012677">
    <property type="entry name" value="Nucleotide-bd_a/b_plait_sf"/>
</dbReference>
<comment type="similarity">
    <text evidence="1 4">Belongs to the universal ribosomal protein uL23 family.</text>
</comment>
<dbReference type="GO" id="GO:1990904">
    <property type="term" value="C:ribonucleoprotein complex"/>
    <property type="evidence" value="ECO:0007669"/>
    <property type="project" value="UniProtKB-KW"/>
</dbReference>
<keyword evidence="4" id="KW-0699">rRNA-binding</keyword>
<evidence type="ECO:0000313" key="5">
    <source>
        <dbReference type="EMBL" id="HIU45027.1"/>
    </source>
</evidence>
<dbReference type="Proteomes" id="UP000824070">
    <property type="component" value="Unassembled WGS sequence"/>
</dbReference>
<proteinExistence type="inferred from homology"/>
<protein>
    <recommendedName>
        <fullName evidence="4">Large ribosomal subunit protein uL23</fullName>
    </recommendedName>
</protein>
<comment type="function">
    <text evidence="4">One of the early assembly proteins it binds 23S rRNA. One of the proteins that surrounds the polypeptide exit tunnel on the outside of the ribosome. Forms the main docking site for trigger factor binding to the ribosome.</text>
</comment>
<dbReference type="InterPro" id="IPR012678">
    <property type="entry name" value="Ribosomal_uL23/eL15/eS24_sf"/>
</dbReference>
<dbReference type="GO" id="GO:0019843">
    <property type="term" value="F:rRNA binding"/>
    <property type="evidence" value="ECO:0007669"/>
    <property type="project" value="UniProtKB-UniRule"/>
</dbReference>